<reference evidence="2" key="1">
    <citation type="submission" date="2016-11" db="UniProtKB">
        <authorList>
            <consortium name="WormBaseParasite"/>
        </authorList>
    </citation>
    <scope>IDENTIFICATION</scope>
</reference>
<dbReference type="WBParaSite" id="Hba_12277">
    <property type="protein sequence ID" value="Hba_12277"/>
    <property type="gene ID" value="Hba_12277"/>
</dbReference>
<accession>A0A1I7X4C4</accession>
<evidence type="ECO:0000313" key="2">
    <source>
        <dbReference type="WBParaSite" id="Hba_12277"/>
    </source>
</evidence>
<dbReference type="Proteomes" id="UP000095283">
    <property type="component" value="Unplaced"/>
</dbReference>
<organism evidence="1 2">
    <name type="scientific">Heterorhabditis bacteriophora</name>
    <name type="common">Entomopathogenic nematode worm</name>
    <dbReference type="NCBI Taxonomy" id="37862"/>
    <lineage>
        <taxon>Eukaryota</taxon>
        <taxon>Metazoa</taxon>
        <taxon>Ecdysozoa</taxon>
        <taxon>Nematoda</taxon>
        <taxon>Chromadorea</taxon>
        <taxon>Rhabditida</taxon>
        <taxon>Rhabditina</taxon>
        <taxon>Rhabditomorpha</taxon>
        <taxon>Strongyloidea</taxon>
        <taxon>Heterorhabditidae</taxon>
        <taxon>Heterorhabditis</taxon>
    </lineage>
</organism>
<name>A0A1I7X4C4_HETBA</name>
<protein>
    <submittedName>
        <fullName evidence="2">Uncharacterized protein</fullName>
    </submittedName>
</protein>
<dbReference type="AlphaFoldDB" id="A0A1I7X4C4"/>
<evidence type="ECO:0000313" key="1">
    <source>
        <dbReference type="Proteomes" id="UP000095283"/>
    </source>
</evidence>
<proteinExistence type="predicted"/>
<sequence length="69" mass="8103">MSVNDPEVPKYKIELAAIRSKDDIWDERGNVDPSWLKTCSIANNYIFKQHFCINDIVYPIKELISYLLK</sequence>
<keyword evidence="1" id="KW-1185">Reference proteome</keyword>